<dbReference type="EMBL" id="FOVC01000003">
    <property type="protein sequence ID" value="SFN20845.1"/>
    <property type="molecule type" value="Genomic_DNA"/>
</dbReference>
<evidence type="ECO:0000256" key="3">
    <source>
        <dbReference type="PROSITE-ProRule" id="PRU00346"/>
    </source>
</evidence>
<dbReference type="GO" id="GO:0046653">
    <property type="term" value="P:tetrahydrofolate metabolic process"/>
    <property type="evidence" value="ECO:0007669"/>
    <property type="project" value="TreeGrafter"/>
</dbReference>
<dbReference type="PANTHER" id="PTHR45833">
    <property type="entry name" value="METHIONINE SYNTHASE"/>
    <property type="match status" value="1"/>
</dbReference>
<gene>
    <name evidence="5" type="ORF">SAMN05216516_103300</name>
</gene>
<sequence>MSLQIARNNGLAFDWVNYTPPPPKTVGVSEVSANIDTMRDYIDWTPFFMTWSLAGKYPRILEDDVVGEEAQRLFDDAHVILDMLSAEKSLNPRGVVGIFPANRVDDDIEIFRDESRQEVIEVSHHLRQQTEKIGFANYCMADFIAEKSSGKADYLGAFAVTGGLEEDALAKRYAGLRY</sequence>
<dbReference type="GO" id="GO:0032259">
    <property type="term" value="P:methylation"/>
    <property type="evidence" value="ECO:0007669"/>
    <property type="project" value="UniProtKB-KW"/>
</dbReference>
<accession>A0A1I4X581</accession>
<feature type="domain" description="AdoMet activation" evidence="4">
    <location>
        <begin position="1"/>
        <end position="178"/>
    </location>
</feature>
<dbReference type="Pfam" id="PF02965">
    <property type="entry name" value="Met_synt_B12"/>
    <property type="match status" value="1"/>
</dbReference>
<keyword evidence="2" id="KW-0170">Cobalt</keyword>
<dbReference type="GO" id="GO:0005829">
    <property type="term" value="C:cytosol"/>
    <property type="evidence" value="ECO:0007669"/>
    <property type="project" value="TreeGrafter"/>
</dbReference>
<dbReference type="InterPro" id="IPR004223">
    <property type="entry name" value="VitB12-dep_Met_synth_activ_dom"/>
</dbReference>
<dbReference type="STRING" id="1367852.SAMN05216516_103300"/>
<dbReference type="GO" id="GO:0046872">
    <property type="term" value="F:metal ion binding"/>
    <property type="evidence" value="ECO:0007669"/>
    <property type="project" value="UniProtKB-KW"/>
</dbReference>
<dbReference type="PROSITE" id="PS50974">
    <property type="entry name" value="ADOMET_ACTIVATION"/>
    <property type="match status" value="1"/>
</dbReference>
<dbReference type="Gene3D" id="3.10.196.10">
    <property type="entry name" value="Vitamin B12-dependent methionine synthase, activation domain"/>
    <property type="match status" value="1"/>
</dbReference>
<evidence type="ECO:0000313" key="6">
    <source>
        <dbReference type="Proteomes" id="UP000242222"/>
    </source>
</evidence>
<dbReference type="SUPFAM" id="SSF56507">
    <property type="entry name" value="Methionine synthase activation domain-like"/>
    <property type="match status" value="1"/>
</dbReference>
<dbReference type="InterPro" id="IPR037010">
    <property type="entry name" value="VitB12-dep_Met_synth_activ_sf"/>
</dbReference>
<keyword evidence="3 5" id="KW-0808">Transferase</keyword>
<dbReference type="GO" id="GO:0008705">
    <property type="term" value="F:methionine synthase activity"/>
    <property type="evidence" value="ECO:0007669"/>
    <property type="project" value="InterPro"/>
</dbReference>
<evidence type="ECO:0000256" key="1">
    <source>
        <dbReference type="ARBA" id="ARBA00022723"/>
    </source>
</evidence>
<reference evidence="6" key="1">
    <citation type="submission" date="2016-10" db="EMBL/GenBank/DDBJ databases">
        <authorList>
            <person name="Varghese N."/>
            <person name="Submissions S."/>
        </authorList>
    </citation>
    <scope>NUCLEOTIDE SEQUENCE [LARGE SCALE GENOMIC DNA]</scope>
    <source>
        <strain evidence="6">N6PO6</strain>
    </source>
</reference>
<dbReference type="PANTHER" id="PTHR45833:SF1">
    <property type="entry name" value="METHIONINE SYNTHASE"/>
    <property type="match status" value="1"/>
</dbReference>
<organism evidence="5 6">
    <name type="scientific">Izhakiella capsodis</name>
    <dbReference type="NCBI Taxonomy" id="1367852"/>
    <lineage>
        <taxon>Bacteria</taxon>
        <taxon>Pseudomonadati</taxon>
        <taxon>Pseudomonadota</taxon>
        <taxon>Gammaproteobacteria</taxon>
        <taxon>Enterobacterales</taxon>
        <taxon>Erwiniaceae</taxon>
        <taxon>Izhakiella</taxon>
    </lineage>
</organism>
<keyword evidence="1" id="KW-0479">Metal-binding</keyword>
<keyword evidence="6" id="KW-1185">Reference proteome</keyword>
<proteinExistence type="predicted"/>
<dbReference type="AlphaFoldDB" id="A0A1I4X581"/>
<dbReference type="GO" id="GO:0050667">
    <property type="term" value="P:homocysteine metabolic process"/>
    <property type="evidence" value="ECO:0007669"/>
    <property type="project" value="TreeGrafter"/>
</dbReference>
<evidence type="ECO:0000256" key="2">
    <source>
        <dbReference type="ARBA" id="ARBA00023285"/>
    </source>
</evidence>
<name>A0A1I4X581_9GAMM</name>
<evidence type="ECO:0000313" key="5">
    <source>
        <dbReference type="EMBL" id="SFN20845.1"/>
    </source>
</evidence>
<evidence type="ECO:0000259" key="4">
    <source>
        <dbReference type="PROSITE" id="PS50974"/>
    </source>
</evidence>
<keyword evidence="3 5" id="KW-0489">Methyltransferase</keyword>
<dbReference type="InterPro" id="IPR050554">
    <property type="entry name" value="Met_Synthase/Corrinoid"/>
</dbReference>
<protein>
    <submittedName>
        <fullName evidence="5">5-methyltetrahydrofolate--homocysteine methyltransferase</fullName>
    </submittedName>
</protein>
<dbReference type="Proteomes" id="UP000242222">
    <property type="component" value="Unassembled WGS sequence"/>
</dbReference>